<organism evidence="1 2">
    <name type="scientific">Dipteronia dyeriana</name>
    <dbReference type="NCBI Taxonomy" id="168575"/>
    <lineage>
        <taxon>Eukaryota</taxon>
        <taxon>Viridiplantae</taxon>
        <taxon>Streptophyta</taxon>
        <taxon>Embryophyta</taxon>
        <taxon>Tracheophyta</taxon>
        <taxon>Spermatophyta</taxon>
        <taxon>Magnoliopsida</taxon>
        <taxon>eudicotyledons</taxon>
        <taxon>Gunneridae</taxon>
        <taxon>Pentapetalae</taxon>
        <taxon>rosids</taxon>
        <taxon>malvids</taxon>
        <taxon>Sapindales</taxon>
        <taxon>Sapindaceae</taxon>
        <taxon>Hippocastanoideae</taxon>
        <taxon>Acereae</taxon>
        <taxon>Dipteronia</taxon>
    </lineage>
</organism>
<dbReference type="AlphaFoldDB" id="A0AAD9WQ14"/>
<comment type="caution">
    <text evidence="1">The sequence shown here is derived from an EMBL/GenBank/DDBJ whole genome shotgun (WGS) entry which is preliminary data.</text>
</comment>
<reference evidence="1" key="1">
    <citation type="journal article" date="2023" name="Plant J.">
        <title>Genome sequences and population genomics provide insights into the demographic history, inbreeding, and mutation load of two 'living fossil' tree species of Dipteronia.</title>
        <authorList>
            <person name="Feng Y."/>
            <person name="Comes H.P."/>
            <person name="Chen J."/>
            <person name="Zhu S."/>
            <person name="Lu R."/>
            <person name="Zhang X."/>
            <person name="Li P."/>
            <person name="Qiu J."/>
            <person name="Olsen K.M."/>
            <person name="Qiu Y."/>
        </authorList>
    </citation>
    <scope>NUCLEOTIDE SEQUENCE</scope>
    <source>
        <strain evidence="1">KIB01</strain>
    </source>
</reference>
<protein>
    <submittedName>
        <fullName evidence="1">Uncharacterized protein</fullName>
    </submittedName>
</protein>
<proteinExistence type="predicted"/>
<accession>A0AAD9WQ14</accession>
<sequence length="206" mass="23528">MSFRYHALGGINDESLRQVQILAEKYSKLVPTIAYFDTGAHSIMMNPEVLPSEAWKEKSNDFLAADGQIFITNMVSKKKIDIQFFPSYTLWTHVIGTPLPDKDILIGWDIFSQSKSIRILPIGIRFKHEFKPFTNIPKIFPISAINPNFQQIQEKILGFCTNSHADFSQIHYGKFQVSSSSFPSSSTRIPTLPKLLIWECHPQTFC</sequence>
<keyword evidence="2" id="KW-1185">Reference proteome</keyword>
<dbReference type="Proteomes" id="UP001280121">
    <property type="component" value="Unassembled WGS sequence"/>
</dbReference>
<gene>
    <name evidence="1" type="ORF">Ddye_026047</name>
</gene>
<evidence type="ECO:0000313" key="2">
    <source>
        <dbReference type="Proteomes" id="UP001280121"/>
    </source>
</evidence>
<dbReference type="EMBL" id="JANJYI010000008">
    <property type="protein sequence ID" value="KAK2638252.1"/>
    <property type="molecule type" value="Genomic_DNA"/>
</dbReference>
<name>A0AAD9WQ14_9ROSI</name>
<evidence type="ECO:0000313" key="1">
    <source>
        <dbReference type="EMBL" id="KAK2638252.1"/>
    </source>
</evidence>